<dbReference type="EMBL" id="MU003510">
    <property type="protein sequence ID" value="KAF2469780.1"/>
    <property type="molecule type" value="Genomic_DNA"/>
</dbReference>
<evidence type="ECO:0000313" key="1">
    <source>
        <dbReference type="EMBL" id="KAF2469780.1"/>
    </source>
</evidence>
<organism evidence="1 2">
    <name type="scientific">Lindgomyces ingoldianus</name>
    <dbReference type="NCBI Taxonomy" id="673940"/>
    <lineage>
        <taxon>Eukaryota</taxon>
        <taxon>Fungi</taxon>
        <taxon>Dikarya</taxon>
        <taxon>Ascomycota</taxon>
        <taxon>Pezizomycotina</taxon>
        <taxon>Dothideomycetes</taxon>
        <taxon>Pleosporomycetidae</taxon>
        <taxon>Pleosporales</taxon>
        <taxon>Lindgomycetaceae</taxon>
        <taxon>Lindgomyces</taxon>
    </lineage>
</organism>
<dbReference type="Proteomes" id="UP000799755">
    <property type="component" value="Unassembled WGS sequence"/>
</dbReference>
<reference evidence="1" key="1">
    <citation type="journal article" date="2020" name="Stud. Mycol.">
        <title>101 Dothideomycetes genomes: a test case for predicting lifestyles and emergence of pathogens.</title>
        <authorList>
            <person name="Haridas S."/>
            <person name="Albert R."/>
            <person name="Binder M."/>
            <person name="Bloem J."/>
            <person name="Labutti K."/>
            <person name="Salamov A."/>
            <person name="Andreopoulos B."/>
            <person name="Baker S."/>
            <person name="Barry K."/>
            <person name="Bills G."/>
            <person name="Bluhm B."/>
            <person name="Cannon C."/>
            <person name="Castanera R."/>
            <person name="Culley D."/>
            <person name="Daum C."/>
            <person name="Ezra D."/>
            <person name="Gonzalez J."/>
            <person name="Henrissat B."/>
            <person name="Kuo A."/>
            <person name="Liang C."/>
            <person name="Lipzen A."/>
            <person name="Lutzoni F."/>
            <person name="Magnuson J."/>
            <person name="Mondo S."/>
            <person name="Nolan M."/>
            <person name="Ohm R."/>
            <person name="Pangilinan J."/>
            <person name="Park H.-J."/>
            <person name="Ramirez L."/>
            <person name="Alfaro M."/>
            <person name="Sun H."/>
            <person name="Tritt A."/>
            <person name="Yoshinaga Y."/>
            <person name="Zwiers L.-H."/>
            <person name="Turgeon B."/>
            <person name="Goodwin S."/>
            <person name="Spatafora J."/>
            <person name="Crous P."/>
            <person name="Grigoriev I."/>
        </authorList>
    </citation>
    <scope>NUCLEOTIDE SEQUENCE</scope>
    <source>
        <strain evidence="1">ATCC 200398</strain>
    </source>
</reference>
<gene>
    <name evidence="1" type="ORF">BDR25DRAFT_304220</name>
</gene>
<keyword evidence="2" id="KW-1185">Reference proteome</keyword>
<evidence type="ECO:0000313" key="2">
    <source>
        <dbReference type="Proteomes" id="UP000799755"/>
    </source>
</evidence>
<name>A0ACB6QTC4_9PLEO</name>
<accession>A0ACB6QTC4</accession>
<protein>
    <submittedName>
        <fullName evidence="1">Uncharacterized protein</fullName>
    </submittedName>
</protein>
<proteinExistence type="predicted"/>
<sequence>MYGKGLALLALVTAAQAHMHLFFPPTLKGDNNPFTKGDADPLLNYPYGCCGKPSPGPCKGHLGLLDTDEGKPVVTWQAGQKANFSLSGLQINTPTENPYGGNHFGGSCQVGLSLDKGKTFKVVSTWQGNCPLREGGEDPANQVFDFVVPADVPAGNAVFAWTWVNREKEFNMNCASVAIAGGNGENQQQPAASSSAPAPSKTQSAQHPESTGAQYTLKSCTCECPSQTYTDSCQCTCESPAVSRRLVEREALTLHKRRLQHAEKMKAPVRRTEAVAFKSRPDMLINIDWKDKEDGQCHSAGSPYELKFPDPGPTVVQGDGEYQLKEPTC</sequence>
<comment type="caution">
    <text evidence="1">The sequence shown here is derived from an EMBL/GenBank/DDBJ whole genome shotgun (WGS) entry which is preliminary data.</text>
</comment>